<dbReference type="RefSeq" id="XP_025072881.1">
    <property type="nucleotide sequence ID" value="XM_025217096.1"/>
</dbReference>
<proteinExistence type="predicted"/>
<evidence type="ECO:0000313" key="1">
    <source>
        <dbReference type="Proteomes" id="UP000504615"/>
    </source>
</evidence>
<organism evidence="1 2">
    <name type="scientific">Pogonomyrmex barbatus</name>
    <name type="common">red harvester ant</name>
    <dbReference type="NCBI Taxonomy" id="144034"/>
    <lineage>
        <taxon>Eukaryota</taxon>
        <taxon>Metazoa</taxon>
        <taxon>Ecdysozoa</taxon>
        <taxon>Arthropoda</taxon>
        <taxon>Hexapoda</taxon>
        <taxon>Insecta</taxon>
        <taxon>Pterygota</taxon>
        <taxon>Neoptera</taxon>
        <taxon>Endopterygota</taxon>
        <taxon>Hymenoptera</taxon>
        <taxon>Apocrita</taxon>
        <taxon>Aculeata</taxon>
        <taxon>Formicoidea</taxon>
        <taxon>Formicidae</taxon>
        <taxon>Myrmicinae</taxon>
        <taxon>Pogonomyrmex</taxon>
    </lineage>
</organism>
<dbReference type="AlphaFoldDB" id="A0A8N1S2H5"/>
<dbReference type="Proteomes" id="UP000504615">
    <property type="component" value="Unplaced"/>
</dbReference>
<reference evidence="2" key="1">
    <citation type="submission" date="2025-08" db="UniProtKB">
        <authorList>
            <consortium name="RefSeq"/>
        </authorList>
    </citation>
    <scope>IDENTIFICATION</scope>
</reference>
<protein>
    <submittedName>
        <fullName evidence="2">Uncharacterized protein LOC112552213</fullName>
    </submittedName>
</protein>
<dbReference type="OrthoDB" id="7612145at2759"/>
<sequence>MEKHANLLYVQDPRDDNAGHFAYIKDLSHLVSSQINKKKCKKYFCDRCLHYFSSEKSEKSEKLQSHITDCEKMNNCAIRLLSEDDKWLEFKNHTNKERLPFIVYADLECVLWRTESARRKRRKRRKTASYSTRYLASDTCDARTTTHYRYIDFVATKIALRGSFGNSKTWRIK</sequence>
<dbReference type="PANTHER" id="PTHR31511:SF12">
    <property type="entry name" value="RHO TERMINATION FACTOR N-TERMINAL DOMAIN-CONTAINING PROTEIN"/>
    <property type="match status" value="1"/>
</dbReference>
<dbReference type="PANTHER" id="PTHR31511">
    <property type="entry name" value="PROTEIN CBG23764"/>
    <property type="match status" value="1"/>
</dbReference>
<name>A0A8N1S2H5_9HYME</name>
<keyword evidence="1" id="KW-1185">Reference proteome</keyword>
<gene>
    <name evidence="2" type="primary">LOC112552213</name>
</gene>
<accession>A0A8N1S2H5</accession>
<dbReference type="GeneID" id="112552213"/>
<evidence type="ECO:0000313" key="2">
    <source>
        <dbReference type="RefSeq" id="XP_025072881.1"/>
    </source>
</evidence>